<dbReference type="PANTHER" id="PTHR21600:SF44">
    <property type="entry name" value="RIBOSOMAL LARGE SUBUNIT PSEUDOURIDINE SYNTHASE D"/>
    <property type="match status" value="1"/>
</dbReference>
<dbReference type="RefSeq" id="WP_071138834.1">
    <property type="nucleotide sequence ID" value="NZ_CP035282.1"/>
</dbReference>
<dbReference type="PANTHER" id="PTHR21600">
    <property type="entry name" value="MITOCHONDRIAL RNA PSEUDOURIDINE SYNTHASE"/>
    <property type="match status" value="1"/>
</dbReference>
<dbReference type="InterPro" id="IPR020103">
    <property type="entry name" value="PsdUridine_synth_cat_dom_sf"/>
</dbReference>
<name>A0A410QBV7_9FIRM</name>
<dbReference type="Gene3D" id="3.30.2350.10">
    <property type="entry name" value="Pseudouridine synthase"/>
    <property type="match status" value="1"/>
</dbReference>
<evidence type="ECO:0000256" key="5">
    <source>
        <dbReference type="PIRSR" id="PIRSR606225-1"/>
    </source>
</evidence>
<dbReference type="InterPro" id="IPR006145">
    <property type="entry name" value="PsdUridine_synth_RsuA/RluA"/>
</dbReference>
<dbReference type="InterPro" id="IPR036986">
    <property type="entry name" value="S4_RNA-bd_sf"/>
</dbReference>
<dbReference type="KEGG" id="spoa:EQM13_08095"/>
<dbReference type="FunFam" id="3.30.2350.10:FF:000006">
    <property type="entry name" value="Pseudouridine synthase"/>
    <property type="match status" value="1"/>
</dbReference>
<dbReference type="Pfam" id="PF01479">
    <property type="entry name" value="S4"/>
    <property type="match status" value="1"/>
</dbReference>
<evidence type="ECO:0000259" key="8">
    <source>
        <dbReference type="SMART" id="SM00363"/>
    </source>
</evidence>
<feature type="domain" description="RNA-binding S4" evidence="8">
    <location>
        <begin position="14"/>
        <end position="78"/>
    </location>
</feature>
<comment type="function">
    <text evidence="7">Responsible for synthesis of pseudouridine from uracil.</text>
</comment>
<feature type="active site" evidence="5">
    <location>
        <position position="137"/>
    </location>
</feature>
<dbReference type="GO" id="GO:0000455">
    <property type="term" value="P:enzyme-directed rRNA pseudouridine synthesis"/>
    <property type="evidence" value="ECO:0007669"/>
    <property type="project" value="TreeGrafter"/>
</dbReference>
<dbReference type="InterPro" id="IPR006224">
    <property type="entry name" value="PsdUridine_synth_RluA-like_CS"/>
</dbReference>
<dbReference type="SMART" id="SM00363">
    <property type="entry name" value="S4"/>
    <property type="match status" value="1"/>
</dbReference>
<dbReference type="InterPro" id="IPR050188">
    <property type="entry name" value="RluA_PseudoU_synthase"/>
</dbReference>
<accession>A0A410QBV7</accession>
<dbReference type="CDD" id="cd00165">
    <property type="entry name" value="S4"/>
    <property type="match status" value="1"/>
</dbReference>
<evidence type="ECO:0000256" key="6">
    <source>
        <dbReference type="PROSITE-ProRule" id="PRU00182"/>
    </source>
</evidence>
<organism evidence="9 10">
    <name type="scientific">Acidilutibacter cellobiosedens</name>
    <dbReference type="NCBI Taxonomy" id="2507161"/>
    <lineage>
        <taxon>Bacteria</taxon>
        <taxon>Bacillati</taxon>
        <taxon>Bacillota</taxon>
        <taxon>Tissierellia</taxon>
        <taxon>Tissierellales</taxon>
        <taxon>Acidilutibacteraceae</taxon>
        <taxon>Acidilutibacter</taxon>
    </lineage>
</organism>
<sequence length="306" mass="34693">MDIVEIYVGEEDGERIDSYLAQELNNVSRSYVQGLIKNQLITVNGNHVKPKHIVKEGEHIIVNIPPPKVLDIKPQNIPIDIVYEDKDIGVINKPQGMVVHPAPGNYSNTLVNALLYHMDSLSSINGIIRPGIVHRIDKDTSGLLIIAKNDTSHRVLSEDLKSHSIDRIYTALVHGNIKEDDGTIDKPIGRDPKNRKKMAVVYENGRKAVTHFKVLKRYGKYTLLKLKLETGRTHQIRVHMAYINHPVVGDPLYSNFKEEFKLKGQLLHAGKIVFNHPVSGKHMEFTCDIPEYFKRVLKILDIKEGE</sequence>
<dbReference type="InterPro" id="IPR006225">
    <property type="entry name" value="PsdUridine_synth_RluC/D"/>
</dbReference>
<evidence type="ECO:0000313" key="9">
    <source>
        <dbReference type="EMBL" id="QAT61542.1"/>
    </source>
</evidence>
<dbReference type="AlphaFoldDB" id="A0A410QBV7"/>
<evidence type="ECO:0000256" key="7">
    <source>
        <dbReference type="RuleBase" id="RU362028"/>
    </source>
</evidence>
<keyword evidence="10" id="KW-1185">Reference proteome</keyword>
<evidence type="ECO:0000256" key="3">
    <source>
        <dbReference type="ARBA" id="ARBA00022884"/>
    </source>
</evidence>
<evidence type="ECO:0000256" key="4">
    <source>
        <dbReference type="ARBA" id="ARBA00023235"/>
    </source>
</evidence>
<dbReference type="InterPro" id="IPR002942">
    <property type="entry name" value="S4_RNA-bd"/>
</dbReference>
<keyword evidence="3 6" id="KW-0694">RNA-binding</keyword>
<dbReference type="Gene3D" id="3.10.290.10">
    <property type="entry name" value="RNA-binding S4 domain"/>
    <property type="match status" value="1"/>
</dbReference>
<evidence type="ECO:0000256" key="1">
    <source>
        <dbReference type="ARBA" id="ARBA00000073"/>
    </source>
</evidence>
<evidence type="ECO:0000313" key="10">
    <source>
        <dbReference type="Proteomes" id="UP000287969"/>
    </source>
</evidence>
<dbReference type="CDD" id="cd02869">
    <property type="entry name" value="PseudoU_synth_RluA_like"/>
    <property type="match status" value="1"/>
</dbReference>
<protein>
    <recommendedName>
        <fullName evidence="7">Pseudouridine synthase</fullName>
        <ecNumber evidence="7">5.4.99.-</ecNumber>
    </recommendedName>
</protein>
<reference evidence="10" key="1">
    <citation type="submission" date="2019-01" db="EMBL/GenBank/DDBJ databases">
        <title>Draft genomes of a novel of Sporanaerobacter strains.</title>
        <authorList>
            <person name="Ma S."/>
        </authorList>
    </citation>
    <scope>NUCLEOTIDE SEQUENCE [LARGE SCALE GENOMIC DNA]</scope>
    <source>
        <strain evidence="10">NJN-17</strain>
    </source>
</reference>
<dbReference type="EC" id="5.4.99.-" evidence="7"/>
<dbReference type="Proteomes" id="UP000287969">
    <property type="component" value="Chromosome"/>
</dbReference>
<evidence type="ECO:0000256" key="2">
    <source>
        <dbReference type="ARBA" id="ARBA00010876"/>
    </source>
</evidence>
<dbReference type="PROSITE" id="PS01129">
    <property type="entry name" value="PSI_RLU"/>
    <property type="match status" value="1"/>
</dbReference>
<keyword evidence="4 7" id="KW-0413">Isomerase</keyword>
<dbReference type="GO" id="GO:0003723">
    <property type="term" value="F:RNA binding"/>
    <property type="evidence" value="ECO:0007669"/>
    <property type="project" value="UniProtKB-KW"/>
</dbReference>
<dbReference type="NCBIfam" id="TIGR00005">
    <property type="entry name" value="rluA_subfam"/>
    <property type="match status" value="1"/>
</dbReference>
<dbReference type="SUPFAM" id="SSF55174">
    <property type="entry name" value="Alpha-L RNA-binding motif"/>
    <property type="match status" value="1"/>
</dbReference>
<comment type="catalytic activity">
    <reaction evidence="1 7">
        <text>a uridine in RNA = a pseudouridine in RNA</text>
        <dbReference type="Rhea" id="RHEA:48348"/>
        <dbReference type="Rhea" id="RHEA-COMP:12068"/>
        <dbReference type="Rhea" id="RHEA-COMP:12069"/>
        <dbReference type="ChEBI" id="CHEBI:65314"/>
        <dbReference type="ChEBI" id="CHEBI:65315"/>
    </reaction>
</comment>
<dbReference type="EMBL" id="CP035282">
    <property type="protein sequence ID" value="QAT61542.1"/>
    <property type="molecule type" value="Genomic_DNA"/>
</dbReference>
<dbReference type="Pfam" id="PF00849">
    <property type="entry name" value="PseudoU_synth_2"/>
    <property type="match status" value="1"/>
</dbReference>
<dbReference type="OrthoDB" id="9807829at2"/>
<dbReference type="GO" id="GO:0120159">
    <property type="term" value="F:rRNA pseudouridine synthase activity"/>
    <property type="evidence" value="ECO:0007669"/>
    <property type="project" value="UniProtKB-ARBA"/>
</dbReference>
<dbReference type="PROSITE" id="PS50889">
    <property type="entry name" value="S4"/>
    <property type="match status" value="1"/>
</dbReference>
<comment type="similarity">
    <text evidence="2 7">Belongs to the pseudouridine synthase RluA family.</text>
</comment>
<dbReference type="SUPFAM" id="SSF55120">
    <property type="entry name" value="Pseudouridine synthase"/>
    <property type="match status" value="1"/>
</dbReference>
<proteinExistence type="inferred from homology"/>
<gene>
    <name evidence="9" type="ORF">EQM13_08095</name>
</gene>